<gene>
    <name evidence="2" type="ORF">ASZ90_000693</name>
</gene>
<evidence type="ECO:0000313" key="2">
    <source>
        <dbReference type="EMBL" id="KUG29415.1"/>
    </source>
</evidence>
<feature type="compositionally biased region" description="Basic and acidic residues" evidence="1">
    <location>
        <begin position="50"/>
        <end position="60"/>
    </location>
</feature>
<sequence>MNYTLKFFLFAGLFAALCVKGGEWSAGGETTIRELFGRDSAHASQAVDPKPLKPREEEFRGISPVPDLAARLPLPKRAERSGSESRSVTARF</sequence>
<proteinExistence type="predicted"/>
<protein>
    <submittedName>
        <fullName evidence="2">Uncharacterized protein</fullName>
    </submittedName>
</protein>
<accession>A0A0W8G8F4</accession>
<dbReference type="EMBL" id="LNQE01000088">
    <property type="protein sequence ID" value="KUG29415.1"/>
    <property type="molecule type" value="Genomic_DNA"/>
</dbReference>
<comment type="caution">
    <text evidence="2">The sequence shown here is derived from an EMBL/GenBank/DDBJ whole genome shotgun (WGS) entry which is preliminary data.</text>
</comment>
<name>A0A0W8G8F4_9ZZZZ</name>
<dbReference type="AlphaFoldDB" id="A0A0W8G8F4"/>
<organism evidence="2">
    <name type="scientific">hydrocarbon metagenome</name>
    <dbReference type="NCBI Taxonomy" id="938273"/>
    <lineage>
        <taxon>unclassified sequences</taxon>
        <taxon>metagenomes</taxon>
        <taxon>ecological metagenomes</taxon>
    </lineage>
</organism>
<reference evidence="2" key="1">
    <citation type="journal article" date="2015" name="Proc. Natl. Acad. Sci. U.S.A.">
        <title>Networks of energetic and metabolic interactions define dynamics in microbial communities.</title>
        <authorList>
            <person name="Embree M."/>
            <person name="Liu J.K."/>
            <person name="Al-Bassam M.M."/>
            <person name="Zengler K."/>
        </authorList>
    </citation>
    <scope>NUCLEOTIDE SEQUENCE</scope>
</reference>
<evidence type="ECO:0000256" key="1">
    <source>
        <dbReference type="SAM" id="MobiDB-lite"/>
    </source>
</evidence>
<feature type="region of interest" description="Disordered" evidence="1">
    <location>
        <begin position="40"/>
        <end position="92"/>
    </location>
</feature>